<dbReference type="Pfam" id="PF04525">
    <property type="entry name" value="LOR"/>
    <property type="match status" value="1"/>
</dbReference>
<accession>A0A5B6YNR2</accession>
<dbReference type="InterPro" id="IPR007612">
    <property type="entry name" value="LOR"/>
</dbReference>
<organism evidence="2">
    <name type="scientific">Davidia involucrata</name>
    <name type="common">Dove tree</name>
    <dbReference type="NCBI Taxonomy" id="16924"/>
    <lineage>
        <taxon>Eukaryota</taxon>
        <taxon>Viridiplantae</taxon>
        <taxon>Streptophyta</taxon>
        <taxon>Embryophyta</taxon>
        <taxon>Tracheophyta</taxon>
        <taxon>Spermatophyta</taxon>
        <taxon>Magnoliopsida</taxon>
        <taxon>eudicotyledons</taxon>
        <taxon>Gunneridae</taxon>
        <taxon>Pentapetalae</taxon>
        <taxon>asterids</taxon>
        <taxon>Cornales</taxon>
        <taxon>Nyssaceae</taxon>
        <taxon>Davidia</taxon>
    </lineage>
</organism>
<dbReference type="InterPro" id="IPR038595">
    <property type="entry name" value="LOR_sf"/>
</dbReference>
<gene>
    <name evidence="2" type="ORF">Din_002911</name>
</gene>
<dbReference type="SUPFAM" id="SSF54518">
    <property type="entry name" value="Tubby C-terminal domain-like"/>
    <property type="match status" value="1"/>
</dbReference>
<dbReference type="PANTHER" id="PTHR31087:SF58">
    <property type="entry name" value="OS07G0230700 PROTEIN"/>
    <property type="match status" value="1"/>
</dbReference>
<dbReference type="AlphaFoldDB" id="A0A5B6YNR2"/>
<protein>
    <submittedName>
        <fullName evidence="2">Uncharacterized protein</fullName>
    </submittedName>
</protein>
<dbReference type="EMBL" id="GHES01002911">
    <property type="protein sequence ID" value="MPA33470.1"/>
    <property type="molecule type" value="Transcribed_RNA"/>
</dbReference>
<evidence type="ECO:0000256" key="1">
    <source>
        <dbReference type="ARBA" id="ARBA00005437"/>
    </source>
</evidence>
<comment type="similarity">
    <text evidence="1">Belongs to the LOR family.</text>
</comment>
<reference evidence="2" key="1">
    <citation type="submission" date="2019-08" db="EMBL/GenBank/DDBJ databases">
        <title>Reference gene set and small RNA set construction with multiple tissues from Davidia involucrata Baill.</title>
        <authorList>
            <person name="Yang H."/>
            <person name="Zhou C."/>
            <person name="Li G."/>
            <person name="Wang J."/>
            <person name="Gao P."/>
            <person name="Wang M."/>
            <person name="Wang R."/>
            <person name="Zhao Y."/>
        </authorList>
    </citation>
    <scope>NUCLEOTIDE SEQUENCE</scope>
    <source>
        <tissue evidence="2">Mixed with DoveR01_LX</tissue>
    </source>
</reference>
<dbReference type="PANTHER" id="PTHR31087">
    <property type="match status" value="1"/>
</dbReference>
<evidence type="ECO:0000313" key="2">
    <source>
        <dbReference type="EMBL" id="MPA33470.1"/>
    </source>
</evidence>
<dbReference type="InterPro" id="IPR025659">
    <property type="entry name" value="Tubby-like_C"/>
</dbReference>
<proteinExistence type="inferred from homology"/>
<dbReference type="Gene3D" id="2.40.160.200">
    <property type="entry name" value="LURP1-related"/>
    <property type="match status" value="1"/>
</dbReference>
<name>A0A5B6YNR2_DAVIN</name>
<sequence>MMMMLPAESSIPQTGEPVVVIGPQFCVSYPVDLAIVKKLMAISEGNFGVVDVKGNVIFKVKGKLFSIRDRRTLLDYAGNPVVTLQQKMISAHRRWLVFRGESTDTKDLIFSAKKSSLIQIATRIDVFLASNTAEKVCDFKVKGSYMERSCEIYLGDSSTVIARMMKQHNIQSMALGKDTFGVIVYPKIDFAFIVALVVVLNEINEDRRD</sequence>